<dbReference type="AlphaFoldDB" id="A0A2S7KY56"/>
<dbReference type="Proteomes" id="UP000239522">
    <property type="component" value="Unassembled WGS sequence"/>
</dbReference>
<gene>
    <name evidence="1" type="ORF">BST83_10510</name>
</gene>
<dbReference type="EMBL" id="MQUA01000013">
    <property type="protein sequence ID" value="PQB07540.1"/>
    <property type="molecule type" value="Genomic_DNA"/>
</dbReference>
<keyword evidence="2" id="KW-1185">Reference proteome</keyword>
<protein>
    <submittedName>
        <fullName evidence="1">Uncharacterized protein</fullName>
    </submittedName>
</protein>
<evidence type="ECO:0000313" key="1">
    <source>
        <dbReference type="EMBL" id="PQB07540.1"/>
    </source>
</evidence>
<dbReference type="OrthoDB" id="1356525at2"/>
<name>A0A2S7KY56_9FLAO</name>
<comment type="caution">
    <text evidence="1">The sequence shown here is derived from an EMBL/GenBank/DDBJ whole genome shotgun (WGS) entry which is preliminary data.</text>
</comment>
<evidence type="ECO:0000313" key="2">
    <source>
        <dbReference type="Proteomes" id="UP000239522"/>
    </source>
</evidence>
<accession>A0A2S7KY56</accession>
<sequence>MITVKLFGEGCYIHLLDSSDKTVNTYQKIASSMNIPLNEALLDIGFFLKMNSDIQGIHQLIIDSFGGLLPVYPAYIEISFNQKK</sequence>
<organism evidence="1 2">
    <name type="scientific">Polaribacter filamentus</name>
    <dbReference type="NCBI Taxonomy" id="53483"/>
    <lineage>
        <taxon>Bacteria</taxon>
        <taxon>Pseudomonadati</taxon>
        <taxon>Bacteroidota</taxon>
        <taxon>Flavobacteriia</taxon>
        <taxon>Flavobacteriales</taxon>
        <taxon>Flavobacteriaceae</taxon>
    </lineage>
</organism>
<proteinExistence type="predicted"/>
<reference evidence="1 2" key="1">
    <citation type="submission" date="2016-11" db="EMBL/GenBank/DDBJ databases">
        <title>Trade-off between light-utilization and light-protection in marine flavobacteria.</title>
        <authorList>
            <person name="Kumagai Y."/>
        </authorList>
    </citation>
    <scope>NUCLEOTIDE SEQUENCE [LARGE SCALE GENOMIC DNA]</scope>
    <source>
        <strain evidence="1 2">ATCC 700397</strain>
    </source>
</reference>
<dbReference type="RefSeq" id="WP_104809751.1">
    <property type="nucleotide sequence ID" value="NZ_MQUA01000013.1"/>
</dbReference>